<dbReference type="Proteomes" id="UP001151760">
    <property type="component" value="Unassembled WGS sequence"/>
</dbReference>
<evidence type="ECO:0000313" key="2">
    <source>
        <dbReference type="EMBL" id="GJU06717.1"/>
    </source>
</evidence>
<gene>
    <name evidence="2" type="ORF">Tco_1123147</name>
</gene>
<organism evidence="2 3">
    <name type="scientific">Tanacetum coccineum</name>
    <dbReference type="NCBI Taxonomy" id="301880"/>
    <lineage>
        <taxon>Eukaryota</taxon>
        <taxon>Viridiplantae</taxon>
        <taxon>Streptophyta</taxon>
        <taxon>Embryophyta</taxon>
        <taxon>Tracheophyta</taxon>
        <taxon>Spermatophyta</taxon>
        <taxon>Magnoliopsida</taxon>
        <taxon>eudicotyledons</taxon>
        <taxon>Gunneridae</taxon>
        <taxon>Pentapetalae</taxon>
        <taxon>asterids</taxon>
        <taxon>campanulids</taxon>
        <taxon>Asterales</taxon>
        <taxon>Asteraceae</taxon>
        <taxon>Asteroideae</taxon>
        <taxon>Anthemideae</taxon>
        <taxon>Anthemidinae</taxon>
        <taxon>Tanacetum</taxon>
    </lineage>
</organism>
<feature type="compositionally biased region" description="Basic and acidic residues" evidence="1">
    <location>
        <begin position="135"/>
        <end position="146"/>
    </location>
</feature>
<reference evidence="2" key="1">
    <citation type="journal article" date="2022" name="Int. J. Mol. Sci.">
        <title>Draft Genome of Tanacetum Coccineum: Genomic Comparison of Closely Related Tanacetum-Family Plants.</title>
        <authorList>
            <person name="Yamashiro T."/>
            <person name="Shiraishi A."/>
            <person name="Nakayama K."/>
            <person name="Satake H."/>
        </authorList>
    </citation>
    <scope>NUCLEOTIDE SEQUENCE</scope>
</reference>
<name>A0ABQ5J2I8_9ASTR</name>
<feature type="compositionally biased region" description="Basic residues" evidence="1">
    <location>
        <begin position="41"/>
        <end position="51"/>
    </location>
</feature>
<evidence type="ECO:0000313" key="3">
    <source>
        <dbReference type="Proteomes" id="UP001151760"/>
    </source>
</evidence>
<feature type="compositionally biased region" description="Polar residues" evidence="1">
    <location>
        <begin position="28"/>
        <end position="39"/>
    </location>
</feature>
<dbReference type="EMBL" id="BQNB010021468">
    <property type="protein sequence ID" value="GJU06717.1"/>
    <property type="molecule type" value="Genomic_DNA"/>
</dbReference>
<keyword evidence="3" id="KW-1185">Reference proteome</keyword>
<sequence length="146" mass="16290">METESGNALPRHEAMHSGTPMVIHTKTQRSANNVPSVQPTKRPRTSIRAKSSRLITERPDRKPTNGTPLKRTVLNLNILEERREKAVICEAKSTAKMEKYYNAKVRSTAFRPERLRTTAAMKQATPMGSGGGGKRKAESKMEGPYK</sequence>
<protein>
    <submittedName>
        <fullName evidence="2">Uncharacterized protein</fullName>
    </submittedName>
</protein>
<reference evidence="2" key="2">
    <citation type="submission" date="2022-01" db="EMBL/GenBank/DDBJ databases">
        <authorList>
            <person name="Yamashiro T."/>
            <person name="Shiraishi A."/>
            <person name="Satake H."/>
            <person name="Nakayama K."/>
        </authorList>
    </citation>
    <scope>NUCLEOTIDE SEQUENCE</scope>
</reference>
<proteinExistence type="predicted"/>
<evidence type="ECO:0000256" key="1">
    <source>
        <dbReference type="SAM" id="MobiDB-lite"/>
    </source>
</evidence>
<feature type="region of interest" description="Disordered" evidence="1">
    <location>
        <begin position="1"/>
        <end position="69"/>
    </location>
</feature>
<comment type="caution">
    <text evidence="2">The sequence shown here is derived from an EMBL/GenBank/DDBJ whole genome shotgun (WGS) entry which is preliminary data.</text>
</comment>
<feature type="region of interest" description="Disordered" evidence="1">
    <location>
        <begin position="119"/>
        <end position="146"/>
    </location>
</feature>
<accession>A0ABQ5J2I8</accession>